<proteinExistence type="predicted"/>
<feature type="region of interest" description="Disordered" evidence="1">
    <location>
        <begin position="163"/>
        <end position="234"/>
    </location>
</feature>
<dbReference type="eggNOG" id="ENOG502SXHB">
    <property type="taxonomic scope" value="Eukaryota"/>
</dbReference>
<organism evidence="2 3">
    <name type="scientific">Gloeophyllum trabeum (strain ATCC 11539 / FP-39264 / Madison 617)</name>
    <name type="common">Brown rot fungus</name>
    <dbReference type="NCBI Taxonomy" id="670483"/>
    <lineage>
        <taxon>Eukaryota</taxon>
        <taxon>Fungi</taxon>
        <taxon>Dikarya</taxon>
        <taxon>Basidiomycota</taxon>
        <taxon>Agaricomycotina</taxon>
        <taxon>Agaricomycetes</taxon>
        <taxon>Gloeophyllales</taxon>
        <taxon>Gloeophyllaceae</taxon>
        <taxon>Gloeophyllum</taxon>
    </lineage>
</organism>
<sequence>MTTLPSFVELMASLGLDNTLDRGSDPSCPRSLRPPSSVAPTPNPPRSLSGPASFQTAPSIVMSDHDAPYLKNSDLEESCFIRGQYVRRFAPYSPRISHVRNRSVPAPFNDGLEGTGLGRPVSTSPRLAATAVRSRPSNLDLKEKSRRRASTLHAETIAGTPISTFVRRKTPCASPTSPDFPHRSVRTPPADPSAPVSLPSIPPLPPMPYSYSPTSSDHPATSRSDSVSPRPLEWHRPGAHLASVLFRKL</sequence>
<dbReference type="HOGENOM" id="CLU_087970_1_0_1"/>
<keyword evidence="3" id="KW-1185">Reference proteome</keyword>
<dbReference type="KEGG" id="gtr:GLOTRDRAFT_136431"/>
<evidence type="ECO:0000313" key="2">
    <source>
        <dbReference type="EMBL" id="EPQ59597.1"/>
    </source>
</evidence>
<evidence type="ECO:0000256" key="1">
    <source>
        <dbReference type="SAM" id="MobiDB-lite"/>
    </source>
</evidence>
<dbReference type="STRING" id="670483.S7QJS4"/>
<feature type="compositionally biased region" description="Polar residues" evidence="1">
    <location>
        <begin position="217"/>
        <end position="227"/>
    </location>
</feature>
<feature type="region of interest" description="Disordered" evidence="1">
    <location>
        <begin position="18"/>
        <end position="56"/>
    </location>
</feature>
<feature type="compositionally biased region" description="Low complexity" evidence="1">
    <location>
        <begin position="25"/>
        <end position="40"/>
    </location>
</feature>
<accession>S7QJS4</accession>
<dbReference type="OMA" id="HIMAPSR"/>
<reference evidence="2 3" key="1">
    <citation type="journal article" date="2012" name="Science">
        <title>The Paleozoic origin of enzymatic lignin decomposition reconstructed from 31 fungal genomes.</title>
        <authorList>
            <person name="Floudas D."/>
            <person name="Binder M."/>
            <person name="Riley R."/>
            <person name="Barry K."/>
            <person name="Blanchette R.A."/>
            <person name="Henrissat B."/>
            <person name="Martinez A.T."/>
            <person name="Otillar R."/>
            <person name="Spatafora J.W."/>
            <person name="Yadav J.S."/>
            <person name="Aerts A."/>
            <person name="Benoit I."/>
            <person name="Boyd A."/>
            <person name="Carlson A."/>
            <person name="Copeland A."/>
            <person name="Coutinho P.M."/>
            <person name="de Vries R.P."/>
            <person name="Ferreira P."/>
            <person name="Findley K."/>
            <person name="Foster B."/>
            <person name="Gaskell J."/>
            <person name="Glotzer D."/>
            <person name="Gorecki P."/>
            <person name="Heitman J."/>
            <person name="Hesse C."/>
            <person name="Hori C."/>
            <person name="Igarashi K."/>
            <person name="Jurgens J.A."/>
            <person name="Kallen N."/>
            <person name="Kersten P."/>
            <person name="Kohler A."/>
            <person name="Kuees U."/>
            <person name="Kumar T.K.A."/>
            <person name="Kuo A."/>
            <person name="LaButti K."/>
            <person name="Larrondo L.F."/>
            <person name="Lindquist E."/>
            <person name="Ling A."/>
            <person name="Lombard V."/>
            <person name="Lucas S."/>
            <person name="Lundell T."/>
            <person name="Martin R."/>
            <person name="McLaughlin D.J."/>
            <person name="Morgenstern I."/>
            <person name="Morin E."/>
            <person name="Murat C."/>
            <person name="Nagy L.G."/>
            <person name="Nolan M."/>
            <person name="Ohm R.A."/>
            <person name="Patyshakuliyeva A."/>
            <person name="Rokas A."/>
            <person name="Ruiz-Duenas F.J."/>
            <person name="Sabat G."/>
            <person name="Salamov A."/>
            <person name="Samejima M."/>
            <person name="Schmutz J."/>
            <person name="Slot J.C."/>
            <person name="St John F."/>
            <person name="Stenlid J."/>
            <person name="Sun H."/>
            <person name="Sun S."/>
            <person name="Syed K."/>
            <person name="Tsang A."/>
            <person name="Wiebenga A."/>
            <person name="Young D."/>
            <person name="Pisabarro A."/>
            <person name="Eastwood D.C."/>
            <person name="Martin F."/>
            <person name="Cullen D."/>
            <person name="Grigoriev I.V."/>
            <person name="Hibbett D.S."/>
        </authorList>
    </citation>
    <scope>NUCLEOTIDE SEQUENCE [LARGE SCALE GENOMIC DNA]</scope>
    <source>
        <strain evidence="2 3">ATCC 11539</strain>
    </source>
</reference>
<name>S7QJS4_GLOTA</name>
<dbReference type="EMBL" id="KB469297">
    <property type="protein sequence ID" value="EPQ59597.1"/>
    <property type="molecule type" value="Genomic_DNA"/>
</dbReference>
<feature type="non-terminal residue" evidence="2">
    <location>
        <position position="249"/>
    </location>
</feature>
<evidence type="ECO:0000313" key="3">
    <source>
        <dbReference type="Proteomes" id="UP000030669"/>
    </source>
</evidence>
<dbReference type="Proteomes" id="UP000030669">
    <property type="component" value="Unassembled WGS sequence"/>
</dbReference>
<dbReference type="AlphaFoldDB" id="S7QJS4"/>
<dbReference type="OrthoDB" id="3233824at2759"/>
<dbReference type="GeneID" id="19303531"/>
<gene>
    <name evidence="2" type="ORF">GLOTRDRAFT_136431</name>
</gene>
<dbReference type="RefSeq" id="XP_007862541.1">
    <property type="nucleotide sequence ID" value="XM_007864350.1"/>
</dbReference>
<protein>
    <submittedName>
        <fullName evidence="2">Uncharacterized protein</fullName>
    </submittedName>
</protein>